<evidence type="ECO:0000256" key="4">
    <source>
        <dbReference type="ARBA" id="ARBA00022970"/>
    </source>
</evidence>
<feature type="domain" description="Leucine-binding protein" evidence="6">
    <location>
        <begin position="28"/>
        <end position="341"/>
    </location>
</feature>
<name>A0A2K1PDK8_9BACT</name>
<keyword evidence="8" id="KW-1185">Reference proteome</keyword>
<dbReference type="PRINTS" id="PR00337">
    <property type="entry name" value="LEUILEVALBP"/>
</dbReference>
<evidence type="ECO:0000256" key="2">
    <source>
        <dbReference type="ARBA" id="ARBA00022448"/>
    </source>
</evidence>
<keyword evidence="2" id="KW-0813">Transport</keyword>
<dbReference type="Pfam" id="PF13458">
    <property type="entry name" value="Peripla_BP_6"/>
    <property type="match status" value="1"/>
</dbReference>
<dbReference type="Gene3D" id="3.40.50.2300">
    <property type="match status" value="2"/>
</dbReference>
<dbReference type="AlphaFoldDB" id="A0A2K1PDK8"/>
<evidence type="ECO:0000313" key="8">
    <source>
        <dbReference type="Proteomes" id="UP000236199"/>
    </source>
</evidence>
<dbReference type="GO" id="GO:0006865">
    <property type="term" value="P:amino acid transport"/>
    <property type="evidence" value="ECO:0007669"/>
    <property type="project" value="UniProtKB-KW"/>
</dbReference>
<dbReference type="OrthoDB" id="9783240at2"/>
<feature type="chain" id="PRO_5014421034" description="Leucine-binding protein domain-containing protein" evidence="5">
    <location>
        <begin position="22"/>
        <end position="403"/>
    </location>
</feature>
<evidence type="ECO:0000256" key="5">
    <source>
        <dbReference type="SAM" id="SignalP"/>
    </source>
</evidence>
<accession>A0A2K1PDK8</accession>
<proteinExistence type="inferred from homology"/>
<dbReference type="InterPro" id="IPR028081">
    <property type="entry name" value="Leu-bd"/>
</dbReference>
<dbReference type="InterPro" id="IPR028082">
    <property type="entry name" value="Peripla_BP_I"/>
</dbReference>
<evidence type="ECO:0000259" key="6">
    <source>
        <dbReference type="Pfam" id="PF13458"/>
    </source>
</evidence>
<dbReference type="SUPFAM" id="SSF53822">
    <property type="entry name" value="Periplasmic binding protein-like I"/>
    <property type="match status" value="1"/>
</dbReference>
<dbReference type="EMBL" id="AZRM01000020">
    <property type="protein sequence ID" value="PNS00727.1"/>
    <property type="molecule type" value="Genomic_DNA"/>
</dbReference>
<comment type="caution">
    <text evidence="7">The sequence shown here is derived from an EMBL/GenBank/DDBJ whole genome shotgun (WGS) entry which is preliminary data.</text>
</comment>
<dbReference type="RefSeq" id="WP_103078615.1">
    <property type="nucleotide sequence ID" value="NZ_AZRM01000020.1"/>
</dbReference>
<dbReference type="Proteomes" id="UP000236199">
    <property type="component" value="Unassembled WGS sequence"/>
</dbReference>
<evidence type="ECO:0000256" key="1">
    <source>
        <dbReference type="ARBA" id="ARBA00010062"/>
    </source>
</evidence>
<dbReference type="PANTHER" id="PTHR47235">
    <property type="entry name" value="BLR6548 PROTEIN"/>
    <property type="match status" value="1"/>
</dbReference>
<protein>
    <recommendedName>
        <fullName evidence="6">Leucine-binding protein domain-containing protein</fullName>
    </recommendedName>
</protein>
<gene>
    <name evidence="7" type="ORF">X928_04225</name>
</gene>
<dbReference type="PANTHER" id="PTHR47235:SF1">
    <property type="entry name" value="BLR6548 PROTEIN"/>
    <property type="match status" value="1"/>
</dbReference>
<evidence type="ECO:0000313" key="7">
    <source>
        <dbReference type="EMBL" id="PNS00727.1"/>
    </source>
</evidence>
<dbReference type="CDD" id="cd06343">
    <property type="entry name" value="PBP1_ABC_ligand_binding-like"/>
    <property type="match status" value="1"/>
</dbReference>
<feature type="signal peptide" evidence="5">
    <location>
        <begin position="1"/>
        <end position="21"/>
    </location>
</feature>
<organism evidence="7 8">
    <name type="scientific">Petrotoga miotherma DSM 10691</name>
    <dbReference type="NCBI Taxonomy" id="1434326"/>
    <lineage>
        <taxon>Bacteria</taxon>
        <taxon>Thermotogati</taxon>
        <taxon>Thermotogota</taxon>
        <taxon>Thermotogae</taxon>
        <taxon>Petrotogales</taxon>
        <taxon>Petrotogaceae</taxon>
        <taxon>Petrotoga</taxon>
    </lineage>
</organism>
<comment type="similarity">
    <text evidence="1">Belongs to the leucine-binding protein family.</text>
</comment>
<keyword evidence="4" id="KW-0029">Amino-acid transport</keyword>
<reference evidence="7 8" key="1">
    <citation type="submission" date="2013-12" db="EMBL/GenBank/DDBJ databases">
        <title>Comparative genomics of Petrotoga isolates.</title>
        <authorList>
            <person name="Nesbo C.L."/>
            <person name="Charchuk R."/>
            <person name="Chow K."/>
        </authorList>
    </citation>
    <scope>NUCLEOTIDE SEQUENCE [LARGE SCALE GENOMIC DNA]</scope>
    <source>
        <strain evidence="7 8">DSM 10691</strain>
    </source>
</reference>
<evidence type="ECO:0000256" key="3">
    <source>
        <dbReference type="ARBA" id="ARBA00022729"/>
    </source>
</evidence>
<dbReference type="InterPro" id="IPR000709">
    <property type="entry name" value="Leu_Ile_Val-bd"/>
</dbReference>
<keyword evidence="3 5" id="KW-0732">Signal</keyword>
<sequence>MKRFIGMVFVVLMLVSGFSEVGVTDDKILVGTFQAMSGPVAPIGRPMAQGMQAYFNYINDNGGIYGRKIELIVADDQFNPAKTVVEVRRMVEQDGVFSIVGGLGTPGILAVQDYLNDNGVPFVYQGGGSIEFSLPPREYIFPVQPNYIVEGNIVMNYLVEKGHERIAIVYRNAEDGQEFSDSAVGTLKALGMEPVANIAVDPFKSDFTSEVTRLLSAKPDAVAVMLFLPQSVGFVRQAKQFGMTDQRYLLTYSNADVSYLQLAQEAGDGVEVMAWVAVDFTNPEEPAIKIWQEYYEGIPNAYAIAGMIAAEVFVEGVKRAGPDLTREGLVSALETLDNWKGNYITLGDENHGLSYKPVSEGFDSRMGMTSMYVLKSVLTEQGLVWDFASSWIHYSVESLLEVL</sequence>